<dbReference type="Pfam" id="PF13563">
    <property type="entry name" value="2_5_RNA_ligase2"/>
    <property type="match status" value="1"/>
</dbReference>
<dbReference type="Proteomes" id="UP000770889">
    <property type="component" value="Unassembled WGS sequence"/>
</dbReference>
<organism evidence="3 4">
    <name type="scientific">Candidatus Thiodiazotropha taylori</name>
    <dbReference type="NCBI Taxonomy" id="2792791"/>
    <lineage>
        <taxon>Bacteria</taxon>
        <taxon>Pseudomonadati</taxon>
        <taxon>Pseudomonadota</taxon>
        <taxon>Gammaproteobacteria</taxon>
        <taxon>Chromatiales</taxon>
        <taxon>Sedimenticolaceae</taxon>
        <taxon>Candidatus Thiodiazotropha</taxon>
    </lineage>
</organism>
<evidence type="ECO:0000256" key="1">
    <source>
        <dbReference type="ARBA" id="ARBA00022801"/>
    </source>
</evidence>
<comment type="function">
    <text evidence="2">Hydrolyzes RNA 2',3'-cyclic phosphodiester to an RNA 2'-phosphomonoester.</text>
</comment>
<comment type="similarity">
    <text evidence="2">Belongs to the 2H phosphoesterase superfamily. ThpR family.</text>
</comment>
<gene>
    <name evidence="3" type="primary">thpR</name>
    <name evidence="3" type="ORF">KME65_04745</name>
</gene>
<dbReference type="EC" id="3.1.4.58" evidence="2"/>
<proteinExistence type="inferred from homology"/>
<accession>A0A944QTY1</accession>
<feature type="active site" description="Proton acceptor" evidence="2">
    <location>
        <position position="123"/>
    </location>
</feature>
<keyword evidence="1 2" id="KW-0378">Hydrolase</keyword>
<dbReference type="Gene3D" id="3.90.1140.10">
    <property type="entry name" value="Cyclic phosphodiesterase"/>
    <property type="match status" value="1"/>
</dbReference>
<reference evidence="3 4" key="1">
    <citation type="submission" date="2021-05" db="EMBL/GenBank/DDBJ databases">
        <title>Genetic and Functional Diversity in Clade A Lucinid endosymbionts from the Bahamas.</title>
        <authorList>
            <person name="Giani N.M."/>
            <person name="Engel A.S."/>
            <person name="Campbell B.J."/>
        </authorList>
    </citation>
    <scope>NUCLEOTIDE SEQUENCE [LARGE SCALE GENOMIC DNA]</scope>
    <source>
        <strain evidence="3">LUC16012Gg_MoonRockCtena</strain>
    </source>
</reference>
<comment type="catalytic activity">
    <reaction evidence="2">
        <text>a 3'-end 2',3'-cyclophospho-ribonucleotide-RNA + H2O = a 3'-end 2'-phospho-ribonucleotide-RNA + H(+)</text>
        <dbReference type="Rhea" id="RHEA:11828"/>
        <dbReference type="Rhea" id="RHEA-COMP:10464"/>
        <dbReference type="Rhea" id="RHEA-COMP:17353"/>
        <dbReference type="ChEBI" id="CHEBI:15377"/>
        <dbReference type="ChEBI" id="CHEBI:15378"/>
        <dbReference type="ChEBI" id="CHEBI:83064"/>
        <dbReference type="ChEBI" id="CHEBI:173113"/>
        <dbReference type="EC" id="3.1.4.58"/>
    </reaction>
</comment>
<comment type="caution">
    <text evidence="3">The sequence shown here is derived from an EMBL/GenBank/DDBJ whole genome shotgun (WGS) entry which is preliminary data.</text>
</comment>
<dbReference type="PANTHER" id="PTHR35561:SF1">
    <property type="entry name" value="RNA 2',3'-CYCLIC PHOSPHODIESTERASE"/>
    <property type="match status" value="1"/>
</dbReference>
<dbReference type="HAMAP" id="MF_01940">
    <property type="entry name" value="RNA_CPDase"/>
    <property type="match status" value="1"/>
</dbReference>
<dbReference type="AlphaFoldDB" id="A0A944QTY1"/>
<evidence type="ECO:0000256" key="2">
    <source>
        <dbReference type="HAMAP-Rule" id="MF_01940"/>
    </source>
</evidence>
<feature type="short sequence motif" description="HXTX 1" evidence="2">
    <location>
        <begin position="41"/>
        <end position="44"/>
    </location>
</feature>
<dbReference type="GO" id="GO:0008664">
    <property type="term" value="F:RNA 2',3'-cyclic 3'-phosphodiesterase activity"/>
    <property type="evidence" value="ECO:0007669"/>
    <property type="project" value="UniProtKB-EC"/>
</dbReference>
<sequence>MSGRRFFFALWPDRQVREALSALAHSAEMAEGRRHHADDLHMTLVFLGQIAPSQRRCIEDVADRIRQTPFDLIIDHTGYWPRPRIFLASPHDTPQALNQLVADLNNGLQGCGFEPERRTYKPHVTLHRKAHKVVSTQLTTPITWQVNDFVLAASANPGTSGSRYQVLRRWALE</sequence>
<dbReference type="InterPro" id="IPR009097">
    <property type="entry name" value="Cyclic_Pdiesterase"/>
</dbReference>
<feature type="short sequence motif" description="HXTX 2" evidence="2">
    <location>
        <begin position="123"/>
        <end position="126"/>
    </location>
</feature>
<dbReference type="GO" id="GO:0004113">
    <property type="term" value="F:2',3'-cyclic-nucleotide 3'-phosphodiesterase activity"/>
    <property type="evidence" value="ECO:0007669"/>
    <property type="project" value="InterPro"/>
</dbReference>
<evidence type="ECO:0000313" key="3">
    <source>
        <dbReference type="EMBL" id="MBT2988250.1"/>
    </source>
</evidence>
<name>A0A944QTY1_9GAMM</name>
<dbReference type="InterPro" id="IPR004175">
    <property type="entry name" value="RNA_CPDase"/>
</dbReference>
<protein>
    <recommendedName>
        <fullName evidence="2">RNA 2',3'-cyclic phosphodiesterase</fullName>
        <shortName evidence="2">RNA 2',3'-CPDase</shortName>
        <ecNumber evidence="2">3.1.4.58</ecNumber>
    </recommendedName>
</protein>
<dbReference type="NCBIfam" id="TIGR02258">
    <property type="entry name" value="2_5_ligase"/>
    <property type="match status" value="1"/>
</dbReference>
<dbReference type="SUPFAM" id="SSF55144">
    <property type="entry name" value="LigT-like"/>
    <property type="match status" value="1"/>
</dbReference>
<feature type="active site" description="Proton donor" evidence="2">
    <location>
        <position position="41"/>
    </location>
</feature>
<dbReference type="EMBL" id="JAHHGM010000003">
    <property type="protein sequence ID" value="MBT2988250.1"/>
    <property type="molecule type" value="Genomic_DNA"/>
</dbReference>
<dbReference type="PANTHER" id="PTHR35561">
    <property type="entry name" value="RNA 2',3'-CYCLIC PHOSPHODIESTERASE"/>
    <property type="match status" value="1"/>
</dbReference>
<evidence type="ECO:0000313" key="4">
    <source>
        <dbReference type="Proteomes" id="UP000770889"/>
    </source>
</evidence>